<dbReference type="Gene3D" id="3.20.20.140">
    <property type="entry name" value="Metal-dependent hydrolases"/>
    <property type="match status" value="1"/>
</dbReference>
<dbReference type="InterPro" id="IPR011059">
    <property type="entry name" value="Metal-dep_hydrolase_composite"/>
</dbReference>
<comment type="cofactor">
    <cofactor evidence="1">
        <name>Zn(2+)</name>
        <dbReference type="ChEBI" id="CHEBI:29105"/>
    </cofactor>
</comment>
<dbReference type="Gene3D" id="2.30.40.10">
    <property type="entry name" value="Urease, subunit C, domain 1"/>
    <property type="match status" value="1"/>
</dbReference>
<evidence type="ECO:0000256" key="4">
    <source>
        <dbReference type="ARBA" id="ARBA00022801"/>
    </source>
</evidence>
<dbReference type="CDD" id="cd01314">
    <property type="entry name" value="D-HYD"/>
    <property type="match status" value="1"/>
</dbReference>
<evidence type="ECO:0000256" key="3">
    <source>
        <dbReference type="ARBA" id="ARBA00022723"/>
    </source>
</evidence>
<dbReference type="Pfam" id="PF01979">
    <property type="entry name" value="Amidohydro_1"/>
    <property type="match status" value="1"/>
</dbReference>
<evidence type="ECO:0000259" key="6">
    <source>
        <dbReference type="Pfam" id="PF01979"/>
    </source>
</evidence>
<evidence type="ECO:0000256" key="2">
    <source>
        <dbReference type="ARBA" id="ARBA00008829"/>
    </source>
</evidence>
<dbReference type="EMBL" id="JAPDOD010000035">
    <property type="protein sequence ID" value="MDA0164553.1"/>
    <property type="molecule type" value="Genomic_DNA"/>
</dbReference>
<protein>
    <submittedName>
        <fullName evidence="7">Dihydropyrimidinase</fullName>
        <ecNumber evidence="7">3.5.2.2</ecNumber>
    </submittedName>
</protein>
<dbReference type="GO" id="GO:0046872">
    <property type="term" value="F:metal ion binding"/>
    <property type="evidence" value="ECO:0007669"/>
    <property type="project" value="UniProtKB-KW"/>
</dbReference>
<dbReference type="EC" id="3.5.2.2" evidence="7"/>
<dbReference type="RefSeq" id="WP_270043808.1">
    <property type="nucleotide sequence ID" value="NZ_JAPDOD010000035.1"/>
</dbReference>
<dbReference type="NCBIfam" id="TIGR02033">
    <property type="entry name" value="D-hydantoinase"/>
    <property type="match status" value="1"/>
</dbReference>
<organism evidence="7 8">
    <name type="scientific">Solirubrobacter ginsenosidimutans</name>
    <dbReference type="NCBI Taxonomy" id="490573"/>
    <lineage>
        <taxon>Bacteria</taxon>
        <taxon>Bacillati</taxon>
        <taxon>Actinomycetota</taxon>
        <taxon>Thermoleophilia</taxon>
        <taxon>Solirubrobacterales</taxon>
        <taxon>Solirubrobacteraceae</taxon>
        <taxon>Solirubrobacter</taxon>
    </lineage>
</organism>
<evidence type="ECO:0000313" key="7">
    <source>
        <dbReference type="EMBL" id="MDA0164553.1"/>
    </source>
</evidence>
<dbReference type="InterPro" id="IPR011778">
    <property type="entry name" value="Hydantoinase/dihydroPyrase"/>
</dbReference>
<comment type="caution">
    <text evidence="7">The sequence shown here is derived from an EMBL/GenBank/DDBJ whole genome shotgun (WGS) entry which is preliminary data.</text>
</comment>
<keyword evidence="3" id="KW-0479">Metal-binding</keyword>
<dbReference type="SUPFAM" id="SSF51338">
    <property type="entry name" value="Composite domain of metallo-dependent hydrolases"/>
    <property type="match status" value="1"/>
</dbReference>
<dbReference type="SUPFAM" id="SSF51556">
    <property type="entry name" value="Metallo-dependent hydrolases"/>
    <property type="match status" value="1"/>
</dbReference>
<dbReference type="GO" id="GO:0004157">
    <property type="term" value="F:dihydropyrimidinase activity"/>
    <property type="evidence" value="ECO:0007669"/>
    <property type="project" value="UniProtKB-EC"/>
</dbReference>
<feature type="modified residue" description="N6-carboxylysine" evidence="5">
    <location>
        <position position="147"/>
    </location>
</feature>
<feature type="domain" description="Amidohydrolase-related" evidence="6">
    <location>
        <begin position="47"/>
        <end position="433"/>
    </location>
</feature>
<evidence type="ECO:0000256" key="1">
    <source>
        <dbReference type="ARBA" id="ARBA00001947"/>
    </source>
</evidence>
<accession>A0A9X3N011</accession>
<dbReference type="PANTHER" id="PTHR11647">
    <property type="entry name" value="HYDRANTOINASE/DIHYDROPYRIMIDINASE FAMILY MEMBER"/>
    <property type="match status" value="1"/>
</dbReference>
<name>A0A9X3N011_9ACTN</name>
<comment type="PTM">
    <text evidence="5">Carbamylation allows a single lysine to coordinate two divalent metal cations.</text>
</comment>
<keyword evidence="8" id="KW-1185">Reference proteome</keyword>
<proteinExistence type="inferred from homology"/>
<gene>
    <name evidence="7" type="primary">hydA</name>
    <name evidence="7" type="ORF">OM076_30065</name>
</gene>
<dbReference type="InterPro" id="IPR006680">
    <property type="entry name" value="Amidohydro-rel"/>
</dbReference>
<dbReference type="GO" id="GO:0005829">
    <property type="term" value="C:cytosol"/>
    <property type="evidence" value="ECO:0007669"/>
    <property type="project" value="TreeGrafter"/>
</dbReference>
<dbReference type="InterPro" id="IPR032466">
    <property type="entry name" value="Metal_Hydrolase"/>
</dbReference>
<keyword evidence="4 7" id="KW-0378">Hydrolase</keyword>
<evidence type="ECO:0000256" key="5">
    <source>
        <dbReference type="PIRSR" id="PIRSR611778-50"/>
    </source>
</evidence>
<dbReference type="Proteomes" id="UP001149140">
    <property type="component" value="Unassembled WGS sequence"/>
</dbReference>
<dbReference type="FunFam" id="3.20.20.140:FF:000076">
    <property type="entry name" value="Dihydropyrimidinase like 2"/>
    <property type="match status" value="1"/>
</dbReference>
<dbReference type="InterPro" id="IPR050378">
    <property type="entry name" value="Metallo-dep_Hydrolases_sf"/>
</dbReference>
<dbReference type="AlphaFoldDB" id="A0A9X3N011"/>
<evidence type="ECO:0000313" key="8">
    <source>
        <dbReference type="Proteomes" id="UP001149140"/>
    </source>
</evidence>
<comment type="similarity">
    <text evidence="2">Belongs to the metallo-dependent hydrolases superfamily. Hydantoinase/dihydropyrimidinase family.</text>
</comment>
<reference evidence="7" key="1">
    <citation type="submission" date="2022-10" db="EMBL/GenBank/DDBJ databases">
        <title>The WGS of Solirubrobacter ginsenosidimutans DSM 21036.</title>
        <authorList>
            <person name="Jiang Z."/>
        </authorList>
    </citation>
    <scope>NUCLEOTIDE SEQUENCE</scope>
    <source>
        <strain evidence="7">DSM 21036</strain>
    </source>
</reference>
<dbReference type="PANTHER" id="PTHR11647:SF1">
    <property type="entry name" value="COLLAPSIN RESPONSE MEDIATOR PROTEIN"/>
    <property type="match status" value="1"/>
</dbReference>
<sequence>MSRLIRGGRVVTATDAFDADVLIEGESIAAIGTGLSADEEIDASGCLVLPGLVDNHTHLSMPFGGTWSCDDYDTGTAAAAAGGTTCIVDFIIQYVGGSLKDAREEWHGRADGAAHIDYGFHMAITDAQPNVIAEMGDCVEQGITSFKVFMAYKGALMVDDEQFLAVLEETGKTGGLVMVHCENGDAVVRYQKEAMAAGNTSPKYHAWSRPPEVEGEATGRAIRLAEWTKRPLFVVHVTCEESVNEIRAARDRGLPIFGETCIQYLYLTVDDLDRPDFEGAKYVCSPPLREEKNQAVLYQALRQGALQGISTDHCPFNFKEQKELGLGDFTKIPNGLPAIEHRLTLLYDRSVRAGHMSVVDLVRHGSWGPARIFGLDKKGALAPGFDADVVVFDPDVKHTISASTHVMNVDYDPFEGWEVQGKPRFVLSRGETVYADGKVVSEPGRGRFVKRSIFEPAVAS</sequence>